<name>K8NS04_9BRAD</name>
<protein>
    <recommendedName>
        <fullName evidence="3">Nucleotidyl transferase domain-containing protein</fullName>
    </recommendedName>
</protein>
<dbReference type="PANTHER" id="PTHR43584">
    <property type="entry name" value="NUCLEOTIDYL TRANSFERASE"/>
    <property type="match status" value="1"/>
</dbReference>
<comment type="caution">
    <text evidence="4">The sequence shown here is derived from an EMBL/GenBank/DDBJ whole genome shotgun (WGS) entry which is preliminary data.</text>
</comment>
<evidence type="ECO:0000313" key="5">
    <source>
        <dbReference type="Proteomes" id="UP000001095"/>
    </source>
</evidence>
<dbReference type="OrthoDB" id="9788272at2"/>
<dbReference type="PATRIC" id="fig|883079.3.peg.3261"/>
<keyword evidence="1" id="KW-0808">Transferase</keyword>
<dbReference type="EMBL" id="AGWY01000013">
    <property type="protein sequence ID" value="EKS33152.1"/>
    <property type="molecule type" value="Genomic_DNA"/>
</dbReference>
<keyword evidence="2" id="KW-0548">Nucleotidyltransferase</keyword>
<gene>
    <name evidence="4" type="ORF">HMPREF9696_03193</name>
</gene>
<dbReference type="HOGENOM" id="CLU_029499_2_1_5"/>
<organism evidence="4 5">
    <name type="scientific">Afipia clevelandensis ATCC 49720</name>
    <dbReference type="NCBI Taxonomy" id="883079"/>
    <lineage>
        <taxon>Bacteria</taxon>
        <taxon>Pseudomonadati</taxon>
        <taxon>Pseudomonadota</taxon>
        <taxon>Alphaproteobacteria</taxon>
        <taxon>Hyphomicrobiales</taxon>
        <taxon>Nitrobacteraceae</taxon>
        <taxon>Afipia</taxon>
    </lineage>
</organism>
<dbReference type="Gene3D" id="3.90.550.10">
    <property type="entry name" value="Spore Coat Polysaccharide Biosynthesis Protein SpsA, Chain A"/>
    <property type="match status" value="1"/>
</dbReference>
<dbReference type="InterPro" id="IPR005835">
    <property type="entry name" value="NTP_transferase_dom"/>
</dbReference>
<dbReference type="AlphaFoldDB" id="K8NS04"/>
<feature type="domain" description="Nucleotidyl transferase" evidence="3">
    <location>
        <begin position="8"/>
        <end position="128"/>
    </location>
</feature>
<dbReference type="GO" id="GO:0016779">
    <property type="term" value="F:nucleotidyltransferase activity"/>
    <property type="evidence" value="ECO:0007669"/>
    <property type="project" value="UniProtKB-KW"/>
</dbReference>
<evidence type="ECO:0000259" key="3">
    <source>
        <dbReference type="Pfam" id="PF00483"/>
    </source>
</evidence>
<reference evidence="4 5" key="1">
    <citation type="submission" date="2012-04" db="EMBL/GenBank/DDBJ databases">
        <title>The Genome Sequence of Afipia clevelandensis ATCC 49720.</title>
        <authorList>
            <consortium name="The Broad Institute Genome Sequencing Platform"/>
            <person name="Earl A."/>
            <person name="Ward D."/>
            <person name="Feldgarden M."/>
            <person name="Gevers D."/>
            <person name="Huys G."/>
            <person name="Walker B."/>
            <person name="Young S.K."/>
            <person name="Zeng Q."/>
            <person name="Gargeya S."/>
            <person name="Fitzgerald M."/>
            <person name="Haas B."/>
            <person name="Abouelleil A."/>
            <person name="Alvarado L."/>
            <person name="Arachchi H.M."/>
            <person name="Berlin A."/>
            <person name="Chapman S.B."/>
            <person name="Goldberg J."/>
            <person name="Griggs A."/>
            <person name="Gujja S."/>
            <person name="Hansen M."/>
            <person name="Howarth C."/>
            <person name="Imamovic A."/>
            <person name="Larimer J."/>
            <person name="McCowen C."/>
            <person name="Montmayeur A."/>
            <person name="Murphy C."/>
            <person name="Neiman D."/>
            <person name="Pearson M."/>
            <person name="Priest M."/>
            <person name="Roberts A."/>
            <person name="Saif S."/>
            <person name="Shea T."/>
            <person name="Sisk P."/>
            <person name="Sykes S."/>
            <person name="Wortman J."/>
            <person name="Nusbaum C."/>
            <person name="Birren B."/>
        </authorList>
    </citation>
    <scope>NUCLEOTIDE SEQUENCE [LARGE SCALE GENOMIC DNA]</scope>
    <source>
        <strain evidence="4 5">ATCC 49720</strain>
    </source>
</reference>
<dbReference type="Proteomes" id="UP000001095">
    <property type="component" value="Unassembled WGS sequence"/>
</dbReference>
<dbReference type="InterPro" id="IPR050065">
    <property type="entry name" value="GlmU-like"/>
</dbReference>
<evidence type="ECO:0000256" key="2">
    <source>
        <dbReference type="ARBA" id="ARBA00022695"/>
    </source>
</evidence>
<dbReference type="CDD" id="cd06422">
    <property type="entry name" value="NTP_transferase_like_1"/>
    <property type="match status" value="1"/>
</dbReference>
<dbReference type="Pfam" id="PF00483">
    <property type="entry name" value="NTP_transferase"/>
    <property type="match status" value="1"/>
</dbReference>
<dbReference type="InterPro" id="IPR029044">
    <property type="entry name" value="Nucleotide-diphossugar_trans"/>
</dbReference>
<dbReference type="RefSeq" id="WP_002714063.1">
    <property type="nucleotide sequence ID" value="NZ_KB375281.1"/>
</dbReference>
<dbReference type="SUPFAM" id="SSF53448">
    <property type="entry name" value="Nucleotide-diphospho-sugar transferases"/>
    <property type="match status" value="1"/>
</dbReference>
<dbReference type="PANTHER" id="PTHR43584:SF8">
    <property type="entry name" value="N-ACETYLMURAMATE ALPHA-1-PHOSPHATE URIDYLYLTRANSFERASE"/>
    <property type="match status" value="1"/>
</dbReference>
<keyword evidence="5" id="KW-1185">Reference proteome</keyword>
<evidence type="ECO:0000256" key="1">
    <source>
        <dbReference type="ARBA" id="ARBA00022679"/>
    </source>
</evidence>
<proteinExistence type="predicted"/>
<sequence>MPVHPASAMVLAAGLGTRMRPLTDKMPKPMVPVAGKPLLDHVLDRLAEANVTTAVVNVHYLPDQIIQHVKDRTSPRVIISDERDMVLGTGGGVVKALPLLGDAPFYHLNADTMWIDSVHPNLLRLADAFDPARMDILLLMAPTANSIGYSGAGDYAMLTDGALRKRKEHQVVPFVYAGAAIISPAVFSNAPAGEFSLTKMFDAANEQERLFGLRLDGTWMHVGTPDAVGAAEEALLASVA</sequence>
<accession>K8NS04</accession>
<evidence type="ECO:0000313" key="4">
    <source>
        <dbReference type="EMBL" id="EKS33152.1"/>
    </source>
</evidence>